<sequence length="96" mass="11217">CFCWCVASWSCKCRLDDGYDQLLETGVQQQLMCCKLASSCSLIRSWRDLESNASANEMQDIQWTTRRLCILSGFWITRATHHVSRRRRVGTFFKLC</sequence>
<protein>
    <submittedName>
        <fullName evidence="1">Uncharacterized protein</fullName>
    </submittedName>
</protein>
<comment type="caution">
    <text evidence="1">The sequence shown here is derived from an EMBL/GenBank/DDBJ whole genome shotgun (WGS) entry which is preliminary data.</text>
</comment>
<keyword evidence="2" id="KW-1185">Reference proteome</keyword>
<feature type="non-terminal residue" evidence="1">
    <location>
        <position position="1"/>
    </location>
</feature>
<proteinExistence type="predicted"/>
<organism evidence="1 2">
    <name type="scientific">Pangasianodon gigas</name>
    <name type="common">Mekong giant catfish</name>
    <name type="synonym">Pangasius gigas</name>
    <dbReference type="NCBI Taxonomy" id="30993"/>
    <lineage>
        <taxon>Eukaryota</taxon>
        <taxon>Metazoa</taxon>
        <taxon>Chordata</taxon>
        <taxon>Craniata</taxon>
        <taxon>Vertebrata</taxon>
        <taxon>Euteleostomi</taxon>
        <taxon>Actinopterygii</taxon>
        <taxon>Neopterygii</taxon>
        <taxon>Teleostei</taxon>
        <taxon>Ostariophysi</taxon>
        <taxon>Siluriformes</taxon>
        <taxon>Pangasiidae</taxon>
        <taxon>Pangasianodon</taxon>
    </lineage>
</organism>
<evidence type="ECO:0000313" key="1">
    <source>
        <dbReference type="EMBL" id="MCI4394418.1"/>
    </source>
</evidence>
<accession>A0ACC5XSZ1</accession>
<name>A0ACC5XSZ1_PANGG</name>
<dbReference type="EMBL" id="CM040480">
    <property type="protein sequence ID" value="MCI4394418.1"/>
    <property type="molecule type" value="Genomic_DNA"/>
</dbReference>
<evidence type="ECO:0000313" key="2">
    <source>
        <dbReference type="Proteomes" id="UP000829447"/>
    </source>
</evidence>
<dbReference type="Proteomes" id="UP000829447">
    <property type="component" value="Linkage Group LG27"/>
</dbReference>
<reference evidence="1 2" key="1">
    <citation type="journal article" date="2022" name="bioRxiv">
        <title>An ancient truncated duplication of the anti-Mullerian hormone receptor type 2 gene is a potential conserved master sex determinant in the Pangasiidae catfish family.</title>
        <authorList>
            <person name="Wen M."/>
            <person name="Pan Q."/>
            <person name="Jouanno E."/>
            <person name="Montfort J."/>
            <person name="Zahm M."/>
            <person name="Cabau C."/>
            <person name="Klopp C."/>
            <person name="Iampietro C."/>
            <person name="Roques C."/>
            <person name="Bouchez O."/>
            <person name="Castinel A."/>
            <person name="Donnadieu C."/>
            <person name="Parrinello H."/>
            <person name="Poncet C."/>
            <person name="Belmonte E."/>
            <person name="Gautier V."/>
            <person name="Avarre J.-C."/>
            <person name="Dugue R."/>
            <person name="Gustiano R."/>
            <person name="Ha T.T.T."/>
            <person name="Campet M."/>
            <person name="Sriphairoj K."/>
            <person name="Ribolli J."/>
            <person name="de Almeida F.L."/>
            <person name="Desvignes T."/>
            <person name="Postlethwait J.H."/>
            <person name="Bucao C.F."/>
            <person name="Robinson-Rechavi M."/>
            <person name="Bobe J."/>
            <person name="Herpin A."/>
            <person name="Guiguen Y."/>
        </authorList>
    </citation>
    <scope>NUCLEOTIDE SEQUENCE [LARGE SCALE GENOMIC DNA]</scope>
    <source>
        <strain evidence="1">YG-Dec2019</strain>
    </source>
</reference>
<gene>
    <name evidence="1" type="ORF">PGIGA_G00168470</name>
</gene>